<keyword evidence="4 10" id="KW-0378">Hydrolase</keyword>
<evidence type="ECO:0000256" key="5">
    <source>
        <dbReference type="ARBA" id="ARBA00022833"/>
    </source>
</evidence>
<dbReference type="PANTHER" id="PTHR11596:SF91">
    <property type="entry name" value="ALKALINE PHOSPHATASE-RELATED"/>
    <property type="match status" value="1"/>
</dbReference>
<dbReference type="GO" id="GO:0046872">
    <property type="term" value="F:metal ion binding"/>
    <property type="evidence" value="ECO:0007669"/>
    <property type="project" value="UniProtKB-KW"/>
</dbReference>
<proteinExistence type="inferred from homology"/>
<evidence type="ECO:0000256" key="9">
    <source>
        <dbReference type="RuleBase" id="RU003946"/>
    </source>
</evidence>
<comment type="caution">
    <text evidence="12">The sequence shown here is derived from an EMBL/GenBank/DDBJ whole genome shotgun (WGS) entry which is preliminary data.</text>
</comment>
<dbReference type="Gene3D" id="3.40.720.10">
    <property type="entry name" value="Alkaline Phosphatase, subunit A"/>
    <property type="match status" value="2"/>
</dbReference>
<keyword evidence="3 8" id="KW-0479">Metal-binding</keyword>
<feature type="binding site" evidence="8">
    <location>
        <position position="573"/>
    </location>
    <ligand>
        <name>Zn(2+)</name>
        <dbReference type="ChEBI" id="CHEBI:29105"/>
        <label>2</label>
    </ligand>
</feature>
<evidence type="ECO:0000256" key="10">
    <source>
        <dbReference type="RuleBase" id="RU003947"/>
    </source>
</evidence>
<dbReference type="InterPro" id="IPR001952">
    <property type="entry name" value="Alkaline_phosphatase"/>
</dbReference>
<evidence type="ECO:0000256" key="7">
    <source>
        <dbReference type="PIRSR" id="PIRSR601952-1"/>
    </source>
</evidence>
<dbReference type="Pfam" id="PF00245">
    <property type="entry name" value="Alk_phosphatase"/>
    <property type="match status" value="2"/>
</dbReference>
<comment type="cofactor">
    <cofactor evidence="8">
        <name>Zn(2+)</name>
        <dbReference type="ChEBI" id="CHEBI:29105"/>
    </cofactor>
    <text evidence="8">Binds 2 Zn(2+) ions.</text>
</comment>
<dbReference type="InterPro" id="IPR018299">
    <property type="entry name" value="Alkaline_phosphatase_AS"/>
</dbReference>
<name>A0A0L7L007_OPEBR</name>
<sequence>KQLRLDRHELGLKTVINARPPLLAGHSSRRGAARTTTLTHRTARSMGASHLLIVLGTLLALAAADRYHPERASTAARVAPDPAESTAQHWYSEAHAAIAAREARGAQGARAARNVVMFLGDGMSVPTLAAARTLLGQRRGAPGEEAQLAFEAFPTVGLAKTYCLDKQIPDSACTATAYLCGLKGNYGTIGVTGAVPRYDCDASTAEGARVLSIAEWALADGRDAGIVTTTRITHASPAGTYAKTANRGWENDAAVRAAGHDTQRCPDIAHQLVHMEPGNRTKRPCAPRDTTLSAVPTSRTSSCTWSPATGSRYYRCSYKNDAAVRAAKHDTQRCPDISHQLVHMEPGNWFNNDATVRAAGHDTQRCPDIAHQLVHMESGNRFKNDAAVRAVEHDTQRCPDIAHQLVHMESGNRFKVILGGGRREFLPNTTLDEEGTRGLRTDERDLIQEWQDDKQARNLSHAYVWHAAELRALAADPPEYLLGLFEGTHLRYNMEGNPESEPTLAELTEVAIKSLSRNEKGFFLFVEGGRIDHAHHDNYPQLALDETIELSAAVARATELLSEEDSLIVVTSDHAHVMTINGYTRRGGDILGPSDDIGDDGVPYMTLSYTNGPGARVHENAVRPDVTQDDDYLALRWRAPADVPLDSETHGGDDVAVFARGVAHGMFSGLYEQSQLPHLMAYAACIGPGPHAPACSGASFASPRALTVLAPLLAALLALIRH</sequence>
<evidence type="ECO:0000256" key="1">
    <source>
        <dbReference type="ARBA" id="ARBA00005984"/>
    </source>
</evidence>
<evidence type="ECO:0000256" key="8">
    <source>
        <dbReference type="PIRSR" id="PIRSR601952-2"/>
    </source>
</evidence>
<comment type="similarity">
    <text evidence="1 9">Belongs to the alkaline phosphatase family.</text>
</comment>
<feature type="non-terminal residue" evidence="12">
    <location>
        <position position="1"/>
    </location>
</feature>
<comment type="catalytic activity">
    <reaction evidence="10">
        <text>a phosphate monoester + H2O = an alcohol + phosphate</text>
        <dbReference type="Rhea" id="RHEA:15017"/>
        <dbReference type="ChEBI" id="CHEBI:15377"/>
        <dbReference type="ChEBI" id="CHEBI:30879"/>
        <dbReference type="ChEBI" id="CHEBI:43474"/>
        <dbReference type="ChEBI" id="CHEBI:67140"/>
        <dbReference type="EC" id="3.1.3.1"/>
    </reaction>
</comment>
<gene>
    <name evidence="12" type="ORF">OBRU01_17915</name>
</gene>
<dbReference type="AlphaFoldDB" id="A0A0L7L007"/>
<feature type="compositionally biased region" description="Polar residues" evidence="11">
    <location>
        <begin position="290"/>
        <end position="301"/>
    </location>
</feature>
<evidence type="ECO:0000256" key="4">
    <source>
        <dbReference type="ARBA" id="ARBA00022801"/>
    </source>
</evidence>
<feature type="binding site" evidence="8">
    <location>
        <position position="532"/>
    </location>
    <ligand>
        <name>Zn(2+)</name>
        <dbReference type="ChEBI" id="CHEBI:29105"/>
        <label>2</label>
    </ligand>
</feature>
<dbReference type="EC" id="3.1.3.1" evidence="2 10"/>
<keyword evidence="6 8" id="KW-0460">Magnesium</keyword>
<comment type="cofactor">
    <cofactor evidence="8">
        <name>Mg(2+)</name>
        <dbReference type="ChEBI" id="CHEBI:18420"/>
    </cofactor>
    <text evidence="8">Binds 1 Mg(2+) ion.</text>
</comment>
<dbReference type="Proteomes" id="UP000037510">
    <property type="component" value="Unassembled WGS sequence"/>
</dbReference>
<feature type="non-terminal residue" evidence="12">
    <location>
        <position position="722"/>
    </location>
</feature>
<feature type="binding site" evidence="8">
    <location>
        <position position="236"/>
    </location>
    <ligand>
        <name>Mg(2+)</name>
        <dbReference type="ChEBI" id="CHEBI:18420"/>
    </ligand>
</feature>
<feature type="binding site" evidence="8">
    <location>
        <position position="121"/>
    </location>
    <ligand>
        <name>Zn(2+)</name>
        <dbReference type="ChEBI" id="CHEBI:29105"/>
        <label>2</label>
    </ligand>
</feature>
<dbReference type="PRINTS" id="PR00113">
    <property type="entry name" value="ALKPHPHTASE"/>
</dbReference>
<evidence type="ECO:0000256" key="6">
    <source>
        <dbReference type="ARBA" id="ARBA00022842"/>
    </source>
</evidence>
<feature type="active site" description="Phosphoserine intermediate" evidence="7">
    <location>
        <position position="171"/>
    </location>
</feature>
<keyword evidence="13" id="KW-1185">Reference proteome</keyword>
<dbReference type="SUPFAM" id="SSF53649">
    <property type="entry name" value="Alkaline phosphatase-like"/>
    <property type="match status" value="2"/>
</dbReference>
<accession>A0A0L7L007</accession>
<reference evidence="12 13" key="1">
    <citation type="journal article" date="2015" name="Genome Biol. Evol.">
        <title>The genome of winter moth (Operophtera brumata) provides a genomic perspective on sexual dimorphism and phenology.</title>
        <authorList>
            <person name="Derks M.F."/>
            <person name="Smit S."/>
            <person name="Salis L."/>
            <person name="Schijlen E."/>
            <person name="Bossers A."/>
            <person name="Mateman C."/>
            <person name="Pijl A.S."/>
            <person name="de Ridder D."/>
            <person name="Groenen M.A."/>
            <person name="Visser M.E."/>
            <person name="Megens H.J."/>
        </authorList>
    </citation>
    <scope>NUCLEOTIDE SEQUENCE [LARGE SCALE GENOMIC DNA]</scope>
    <source>
        <strain evidence="12">WM2013NL</strain>
        <tissue evidence="12">Head and thorax</tissue>
    </source>
</reference>
<dbReference type="GO" id="GO:0004035">
    <property type="term" value="F:alkaline phosphatase activity"/>
    <property type="evidence" value="ECO:0007669"/>
    <property type="project" value="UniProtKB-EC"/>
</dbReference>
<dbReference type="STRING" id="104452.A0A0L7L007"/>
<evidence type="ECO:0000256" key="11">
    <source>
        <dbReference type="SAM" id="MobiDB-lite"/>
    </source>
</evidence>
<feature type="binding site" evidence="8">
    <location>
        <position position="574"/>
    </location>
    <ligand>
        <name>Zn(2+)</name>
        <dbReference type="ChEBI" id="CHEBI:29105"/>
        <label>2</label>
    </ligand>
</feature>
<dbReference type="PROSITE" id="PS00123">
    <property type="entry name" value="ALKALINE_PHOSPHATASE"/>
    <property type="match status" value="1"/>
</dbReference>
<dbReference type="InterPro" id="IPR017850">
    <property type="entry name" value="Alkaline_phosphatase_core_sf"/>
</dbReference>
<feature type="binding site" evidence="8">
    <location>
        <position position="650"/>
    </location>
    <ligand>
        <name>Zn(2+)</name>
        <dbReference type="ChEBI" id="CHEBI:29105"/>
        <label>2</label>
    </ligand>
</feature>
<dbReference type="SMART" id="SM00098">
    <property type="entry name" value="alkPPc"/>
    <property type="match status" value="1"/>
</dbReference>
<evidence type="ECO:0000313" key="13">
    <source>
        <dbReference type="Proteomes" id="UP000037510"/>
    </source>
</evidence>
<dbReference type="CDD" id="cd16012">
    <property type="entry name" value="ALP"/>
    <property type="match status" value="1"/>
</dbReference>
<evidence type="ECO:0000313" key="12">
    <source>
        <dbReference type="EMBL" id="KOB68735.1"/>
    </source>
</evidence>
<evidence type="ECO:0000256" key="2">
    <source>
        <dbReference type="ARBA" id="ARBA00012647"/>
    </source>
</evidence>
<feature type="binding site" evidence="8">
    <location>
        <position position="527"/>
    </location>
    <ligand>
        <name>Mg(2+)</name>
        <dbReference type="ChEBI" id="CHEBI:18420"/>
    </ligand>
</feature>
<protein>
    <recommendedName>
        <fullName evidence="2 10">Alkaline phosphatase</fullName>
        <ecNumber evidence="2 10">3.1.3.1</ecNumber>
    </recommendedName>
</protein>
<dbReference type="PANTHER" id="PTHR11596">
    <property type="entry name" value="ALKALINE PHOSPHATASE"/>
    <property type="match status" value="1"/>
</dbReference>
<keyword evidence="5 8" id="KW-0862">Zinc</keyword>
<feature type="binding site" evidence="8">
    <location>
        <position position="121"/>
    </location>
    <ligand>
        <name>Mg(2+)</name>
        <dbReference type="ChEBI" id="CHEBI:18420"/>
    </ligand>
</feature>
<feature type="binding site" evidence="8">
    <location>
        <position position="234"/>
    </location>
    <ligand>
        <name>Mg(2+)</name>
        <dbReference type="ChEBI" id="CHEBI:18420"/>
    </ligand>
</feature>
<feature type="region of interest" description="Disordered" evidence="11">
    <location>
        <begin position="278"/>
        <end position="301"/>
    </location>
</feature>
<evidence type="ECO:0000256" key="3">
    <source>
        <dbReference type="ARBA" id="ARBA00022723"/>
    </source>
</evidence>
<organism evidence="12 13">
    <name type="scientific">Operophtera brumata</name>
    <name type="common">Winter moth</name>
    <name type="synonym">Phalaena brumata</name>
    <dbReference type="NCBI Taxonomy" id="104452"/>
    <lineage>
        <taxon>Eukaryota</taxon>
        <taxon>Metazoa</taxon>
        <taxon>Ecdysozoa</taxon>
        <taxon>Arthropoda</taxon>
        <taxon>Hexapoda</taxon>
        <taxon>Insecta</taxon>
        <taxon>Pterygota</taxon>
        <taxon>Neoptera</taxon>
        <taxon>Endopterygota</taxon>
        <taxon>Lepidoptera</taxon>
        <taxon>Glossata</taxon>
        <taxon>Ditrysia</taxon>
        <taxon>Geometroidea</taxon>
        <taxon>Geometridae</taxon>
        <taxon>Larentiinae</taxon>
        <taxon>Operophtera</taxon>
    </lineage>
</organism>
<dbReference type="EMBL" id="JTDY01003996">
    <property type="protein sequence ID" value="KOB68735.1"/>
    <property type="molecule type" value="Genomic_DNA"/>
</dbReference>
<feature type="binding site" evidence="8">
    <location>
        <position position="536"/>
    </location>
    <ligand>
        <name>Zn(2+)</name>
        <dbReference type="ChEBI" id="CHEBI:29105"/>
        <label>2</label>
    </ligand>
</feature>